<evidence type="ECO:0000256" key="2">
    <source>
        <dbReference type="ARBA" id="ARBA00001946"/>
    </source>
</evidence>
<dbReference type="NCBIfam" id="TIGR01496">
    <property type="entry name" value="DHPS"/>
    <property type="match status" value="1"/>
</dbReference>
<dbReference type="SUPFAM" id="SSF51717">
    <property type="entry name" value="Dihydropteroate synthetase-like"/>
    <property type="match status" value="1"/>
</dbReference>
<dbReference type="PROSITE" id="PS00793">
    <property type="entry name" value="DHPS_2"/>
    <property type="match status" value="1"/>
</dbReference>
<evidence type="ECO:0000256" key="1">
    <source>
        <dbReference type="ARBA" id="ARBA00000012"/>
    </source>
</evidence>
<dbReference type="HOGENOM" id="CLU_008023_1_0_9"/>
<dbReference type="Gene3D" id="3.20.20.20">
    <property type="entry name" value="Dihydropteroate synthase-like"/>
    <property type="match status" value="1"/>
</dbReference>
<evidence type="ECO:0000256" key="10">
    <source>
        <dbReference type="ARBA" id="ARBA00022909"/>
    </source>
</evidence>
<dbReference type="UniPathway" id="UPA00077">
    <property type="reaction ID" value="UER00156"/>
</dbReference>
<evidence type="ECO:0000256" key="8">
    <source>
        <dbReference type="ARBA" id="ARBA00022723"/>
    </source>
</evidence>
<protein>
    <recommendedName>
        <fullName evidence="6">Dihydropteroate synthase</fullName>
        <ecNumber evidence="5">2.5.1.15</ecNumber>
    </recommendedName>
    <alternativeName>
        <fullName evidence="11">Dihydropteroate pyrophosphorylase</fullName>
    </alternativeName>
</protein>
<feature type="domain" description="Pterin-binding" evidence="13">
    <location>
        <begin position="140"/>
        <end position="386"/>
    </location>
</feature>
<dbReference type="Pfam" id="PF00809">
    <property type="entry name" value="Pterin_bind"/>
    <property type="match status" value="1"/>
</dbReference>
<evidence type="ECO:0000256" key="12">
    <source>
        <dbReference type="ARBA" id="ARBA00053449"/>
    </source>
</evidence>
<evidence type="ECO:0000313" key="15">
    <source>
        <dbReference type="Proteomes" id="UP000002217"/>
    </source>
</evidence>
<dbReference type="eggNOG" id="COG0294">
    <property type="taxonomic scope" value="Bacteria"/>
</dbReference>
<proteinExistence type="inferred from homology"/>
<gene>
    <name evidence="14" type="ordered locus">Dtox_0235</name>
</gene>
<evidence type="ECO:0000256" key="6">
    <source>
        <dbReference type="ARBA" id="ARBA00016919"/>
    </source>
</evidence>
<organism evidence="14 15">
    <name type="scientific">Desulfofarcimen acetoxidans (strain ATCC 49208 / DSM 771 / KCTC 5769 / VKM B-1644 / 5575)</name>
    <name type="common">Desulfotomaculum acetoxidans</name>
    <dbReference type="NCBI Taxonomy" id="485916"/>
    <lineage>
        <taxon>Bacteria</taxon>
        <taxon>Bacillati</taxon>
        <taxon>Bacillota</taxon>
        <taxon>Clostridia</taxon>
        <taxon>Eubacteriales</taxon>
        <taxon>Peptococcaceae</taxon>
        <taxon>Desulfofarcimen</taxon>
    </lineage>
</organism>
<keyword evidence="9" id="KW-0460">Magnesium</keyword>
<dbReference type="InterPro" id="IPR011005">
    <property type="entry name" value="Dihydropteroate_synth-like_sf"/>
</dbReference>
<evidence type="ECO:0000256" key="5">
    <source>
        <dbReference type="ARBA" id="ARBA00012458"/>
    </source>
</evidence>
<name>C8W3T4_DESAS</name>
<sequence length="394" mass="42863">MSVTIRNVIVHNKKESLAEIISTGADISGCRLMAPKGVHRLIKLTGLSPKQANIIKQQMLSRGGEAAVSRGVIDCSASEAIVLIMGTLKQFDGLVNILKMQPFGLPKIGARIKQVLKNLEGRSPVEIDCRGKILLLGERTLIMGILNVTPDSFSDGGSFYNHEVAIEHARAMVSEGADIIDLGGESTRPGHESISVEEELDRVIPVLEKLVREIDVPVSIDTTKAEVARRALLAGAHLINDQWALRADPDMAHVVAEYDVPLIIMHNQKGTEYNDLMGDMVQFFEESIDTAVNAGLAREKIIVDPGIGFGKTLEQNLETMRRLDELSCLGCPVLLGTSRKSMIGKVLDLPVDERVEGTAATVTLGIANGADIVRVHNVKEMVRVARMTDAMVRR</sequence>
<evidence type="ECO:0000256" key="11">
    <source>
        <dbReference type="ARBA" id="ARBA00030193"/>
    </source>
</evidence>
<dbReference type="GO" id="GO:0046654">
    <property type="term" value="P:tetrahydrofolate biosynthetic process"/>
    <property type="evidence" value="ECO:0007669"/>
    <property type="project" value="UniProtKB-UniPathway"/>
</dbReference>
<evidence type="ECO:0000256" key="3">
    <source>
        <dbReference type="ARBA" id="ARBA00004763"/>
    </source>
</evidence>
<dbReference type="InterPro" id="IPR045031">
    <property type="entry name" value="DHP_synth-like"/>
</dbReference>
<dbReference type="KEGG" id="dae:Dtox_0235"/>
<evidence type="ECO:0000259" key="13">
    <source>
        <dbReference type="PROSITE" id="PS50972"/>
    </source>
</evidence>
<evidence type="ECO:0000256" key="9">
    <source>
        <dbReference type="ARBA" id="ARBA00022842"/>
    </source>
</evidence>
<evidence type="ECO:0000313" key="14">
    <source>
        <dbReference type="EMBL" id="ACV61188.1"/>
    </source>
</evidence>
<accession>C8W3T4</accession>
<comment type="pathway">
    <text evidence="3">Cofactor biosynthesis; tetrahydrofolate biosynthesis; 7,8-dihydrofolate from 2-amino-4-hydroxy-6-hydroxymethyl-7,8-dihydropteridine diphosphate and 4-aminobenzoate: step 1/2.</text>
</comment>
<dbReference type="AlphaFoldDB" id="C8W3T4"/>
<dbReference type="GO" id="GO:0005829">
    <property type="term" value="C:cytosol"/>
    <property type="evidence" value="ECO:0007669"/>
    <property type="project" value="TreeGrafter"/>
</dbReference>
<evidence type="ECO:0000256" key="7">
    <source>
        <dbReference type="ARBA" id="ARBA00022679"/>
    </source>
</evidence>
<dbReference type="EC" id="2.5.1.15" evidence="5"/>
<dbReference type="EMBL" id="CP001720">
    <property type="protein sequence ID" value="ACV61188.1"/>
    <property type="molecule type" value="Genomic_DNA"/>
</dbReference>
<comment type="function">
    <text evidence="12">Catalyzes the condensation of para-aminobenzoate (pABA) with 6-hydroxymethyl-7,8-dihydropterin diphosphate (DHPt-PP) to form 7,8-dihydropteroate (H2Pte), the immediate precursor of folate derivatives.</text>
</comment>
<dbReference type="PANTHER" id="PTHR20941">
    <property type="entry name" value="FOLATE SYNTHESIS PROTEINS"/>
    <property type="match status" value="1"/>
</dbReference>
<dbReference type="FunFam" id="3.20.20.20:FF:000006">
    <property type="entry name" value="Dihydropteroate synthase"/>
    <property type="match status" value="1"/>
</dbReference>
<comment type="cofactor">
    <cofactor evidence="2">
        <name>Mg(2+)</name>
        <dbReference type="ChEBI" id="CHEBI:18420"/>
    </cofactor>
</comment>
<dbReference type="GO" id="GO:0046872">
    <property type="term" value="F:metal ion binding"/>
    <property type="evidence" value="ECO:0007669"/>
    <property type="project" value="UniProtKB-KW"/>
</dbReference>
<dbReference type="Proteomes" id="UP000002217">
    <property type="component" value="Chromosome"/>
</dbReference>
<dbReference type="STRING" id="485916.Dtox_0235"/>
<dbReference type="RefSeq" id="WP_015755909.1">
    <property type="nucleotide sequence ID" value="NC_013216.1"/>
</dbReference>
<dbReference type="InterPro" id="IPR000489">
    <property type="entry name" value="Pterin-binding_dom"/>
</dbReference>
<reference evidence="14 15" key="1">
    <citation type="journal article" date="2009" name="Stand. Genomic Sci.">
        <title>Complete genome sequence of Desulfotomaculum acetoxidans type strain (5575).</title>
        <authorList>
            <person name="Spring S."/>
            <person name="Lapidus A."/>
            <person name="Schroder M."/>
            <person name="Gleim D."/>
            <person name="Sims D."/>
            <person name="Meincke L."/>
            <person name="Glavina Del Rio T."/>
            <person name="Tice H."/>
            <person name="Copeland A."/>
            <person name="Cheng J.F."/>
            <person name="Lucas S."/>
            <person name="Chen F."/>
            <person name="Nolan M."/>
            <person name="Bruce D."/>
            <person name="Goodwin L."/>
            <person name="Pitluck S."/>
            <person name="Ivanova N."/>
            <person name="Mavromatis K."/>
            <person name="Mikhailova N."/>
            <person name="Pati A."/>
            <person name="Chen A."/>
            <person name="Palaniappan K."/>
            <person name="Land M."/>
            <person name="Hauser L."/>
            <person name="Chang Y.J."/>
            <person name="Jeffries C.D."/>
            <person name="Chain P."/>
            <person name="Saunders E."/>
            <person name="Brettin T."/>
            <person name="Detter J.C."/>
            <person name="Goker M."/>
            <person name="Bristow J."/>
            <person name="Eisen J.A."/>
            <person name="Markowitz V."/>
            <person name="Hugenholtz P."/>
            <person name="Kyrpides N.C."/>
            <person name="Klenk H.P."/>
            <person name="Han C."/>
        </authorList>
    </citation>
    <scope>NUCLEOTIDE SEQUENCE [LARGE SCALE GENOMIC DNA]</scope>
    <source>
        <strain evidence="15">ATCC 49208 / DSM 771 / VKM B-1644</strain>
    </source>
</reference>
<dbReference type="PROSITE" id="PS50972">
    <property type="entry name" value="PTERIN_BINDING"/>
    <property type="match status" value="1"/>
</dbReference>
<comment type="similarity">
    <text evidence="4">Belongs to the DHPS family.</text>
</comment>
<evidence type="ECO:0000256" key="4">
    <source>
        <dbReference type="ARBA" id="ARBA00009503"/>
    </source>
</evidence>
<keyword evidence="7 14" id="KW-0808">Transferase</keyword>
<keyword evidence="8" id="KW-0479">Metal-binding</keyword>
<comment type="catalytic activity">
    <reaction evidence="1">
        <text>(7,8-dihydropterin-6-yl)methyl diphosphate + 4-aminobenzoate = 7,8-dihydropteroate + diphosphate</text>
        <dbReference type="Rhea" id="RHEA:19949"/>
        <dbReference type="ChEBI" id="CHEBI:17836"/>
        <dbReference type="ChEBI" id="CHEBI:17839"/>
        <dbReference type="ChEBI" id="CHEBI:33019"/>
        <dbReference type="ChEBI" id="CHEBI:72950"/>
        <dbReference type="EC" id="2.5.1.15"/>
    </reaction>
</comment>
<dbReference type="PANTHER" id="PTHR20941:SF1">
    <property type="entry name" value="FOLIC ACID SYNTHESIS PROTEIN FOL1"/>
    <property type="match status" value="1"/>
</dbReference>
<dbReference type="CDD" id="cd00739">
    <property type="entry name" value="DHPS"/>
    <property type="match status" value="1"/>
</dbReference>
<keyword evidence="10" id="KW-0289">Folate biosynthesis</keyword>
<dbReference type="GO" id="GO:0004156">
    <property type="term" value="F:dihydropteroate synthase activity"/>
    <property type="evidence" value="ECO:0007669"/>
    <property type="project" value="UniProtKB-EC"/>
</dbReference>
<dbReference type="InterPro" id="IPR006390">
    <property type="entry name" value="DHP_synth_dom"/>
</dbReference>
<dbReference type="PROSITE" id="PS00792">
    <property type="entry name" value="DHPS_1"/>
    <property type="match status" value="1"/>
</dbReference>
<keyword evidence="15" id="KW-1185">Reference proteome</keyword>
<dbReference type="OrthoDB" id="9811744at2"/>
<dbReference type="GO" id="GO:0046656">
    <property type="term" value="P:folic acid biosynthetic process"/>
    <property type="evidence" value="ECO:0007669"/>
    <property type="project" value="UniProtKB-KW"/>
</dbReference>